<name>A0A6H2GVW7_9BACL</name>
<evidence type="ECO:0000259" key="4">
    <source>
        <dbReference type="Pfam" id="PF00557"/>
    </source>
</evidence>
<keyword evidence="7" id="KW-1185">Reference proteome</keyword>
<dbReference type="InterPro" id="IPR050659">
    <property type="entry name" value="Peptidase_M24B"/>
</dbReference>
<dbReference type="InterPro" id="IPR000994">
    <property type="entry name" value="Pept_M24"/>
</dbReference>
<evidence type="ECO:0000313" key="7">
    <source>
        <dbReference type="Proteomes" id="UP000502136"/>
    </source>
</evidence>
<dbReference type="KEGG" id="palr:HGI30_06825"/>
<dbReference type="CDD" id="cd01092">
    <property type="entry name" value="APP-like"/>
    <property type="match status" value="1"/>
</dbReference>
<keyword evidence="6" id="KW-0645">Protease</keyword>
<dbReference type="InterPro" id="IPR001714">
    <property type="entry name" value="Pept_M24_MAP"/>
</dbReference>
<dbReference type="Gene3D" id="3.40.350.10">
    <property type="entry name" value="Creatinase/prolidase N-terminal domain"/>
    <property type="match status" value="1"/>
</dbReference>
<feature type="domain" description="Peptidase M24" evidence="4">
    <location>
        <begin position="151"/>
        <end position="351"/>
    </location>
</feature>
<dbReference type="Proteomes" id="UP000502136">
    <property type="component" value="Chromosome"/>
</dbReference>
<proteinExistence type="inferred from homology"/>
<dbReference type="EMBL" id="CP051428">
    <property type="protein sequence ID" value="QJC51288.1"/>
    <property type="molecule type" value="Genomic_DNA"/>
</dbReference>
<evidence type="ECO:0000313" key="6">
    <source>
        <dbReference type="EMBL" id="QJC51288.1"/>
    </source>
</evidence>
<evidence type="ECO:0000256" key="2">
    <source>
        <dbReference type="ARBA" id="ARBA00008766"/>
    </source>
</evidence>
<dbReference type="Pfam" id="PF01321">
    <property type="entry name" value="Creatinase_N"/>
    <property type="match status" value="1"/>
</dbReference>
<comment type="similarity">
    <text evidence="2">Belongs to the peptidase M24B family.</text>
</comment>
<dbReference type="RefSeq" id="WP_168906939.1">
    <property type="nucleotide sequence ID" value="NZ_CP051428.1"/>
</dbReference>
<dbReference type="GO" id="GO:0004177">
    <property type="term" value="F:aminopeptidase activity"/>
    <property type="evidence" value="ECO:0007669"/>
    <property type="project" value="UniProtKB-KW"/>
</dbReference>
<organism evidence="6 7">
    <name type="scientific">Paenibacillus albicereus</name>
    <dbReference type="NCBI Taxonomy" id="2726185"/>
    <lineage>
        <taxon>Bacteria</taxon>
        <taxon>Bacillati</taxon>
        <taxon>Bacillota</taxon>
        <taxon>Bacilli</taxon>
        <taxon>Bacillales</taxon>
        <taxon>Paenibacillaceae</taxon>
        <taxon>Paenibacillus</taxon>
    </lineage>
</organism>
<dbReference type="SUPFAM" id="SSF53092">
    <property type="entry name" value="Creatinase/prolidase N-terminal domain"/>
    <property type="match status" value="1"/>
</dbReference>
<keyword evidence="6" id="KW-0378">Hydrolase</keyword>
<keyword evidence="3" id="KW-0464">Manganese</keyword>
<evidence type="ECO:0000256" key="1">
    <source>
        <dbReference type="ARBA" id="ARBA00001936"/>
    </source>
</evidence>
<keyword evidence="6" id="KW-0031">Aminopeptidase</keyword>
<dbReference type="Pfam" id="PF00557">
    <property type="entry name" value="Peptidase_M24"/>
    <property type="match status" value="1"/>
</dbReference>
<evidence type="ECO:0000256" key="3">
    <source>
        <dbReference type="ARBA" id="ARBA00023211"/>
    </source>
</evidence>
<dbReference type="SUPFAM" id="SSF55920">
    <property type="entry name" value="Creatinase/aminopeptidase"/>
    <property type="match status" value="1"/>
</dbReference>
<dbReference type="Gene3D" id="3.90.230.10">
    <property type="entry name" value="Creatinase/methionine aminopeptidase superfamily"/>
    <property type="match status" value="1"/>
</dbReference>
<dbReference type="InterPro" id="IPR036005">
    <property type="entry name" value="Creatinase/aminopeptidase-like"/>
</dbReference>
<comment type="cofactor">
    <cofactor evidence="1">
        <name>Mn(2+)</name>
        <dbReference type="ChEBI" id="CHEBI:29035"/>
    </cofactor>
</comment>
<gene>
    <name evidence="6" type="ORF">HGI30_06825</name>
</gene>
<reference evidence="6 7" key="1">
    <citation type="submission" date="2020-04" db="EMBL/GenBank/DDBJ databases">
        <title>Novel Paenibacillus strain UniB2 isolated from commercial digestive syrup.</title>
        <authorList>
            <person name="Thorat V."/>
            <person name="Kirdat K."/>
            <person name="Tiwarekar B."/>
            <person name="Yadav A."/>
        </authorList>
    </citation>
    <scope>NUCLEOTIDE SEQUENCE [LARGE SCALE GENOMIC DNA]</scope>
    <source>
        <strain evidence="6 7">UniB2</strain>
    </source>
</reference>
<dbReference type="PRINTS" id="PR00599">
    <property type="entry name" value="MAPEPTIDASE"/>
</dbReference>
<feature type="domain" description="Creatinase N-terminal" evidence="5">
    <location>
        <begin position="10"/>
        <end position="142"/>
    </location>
</feature>
<dbReference type="InterPro" id="IPR000587">
    <property type="entry name" value="Creatinase_N"/>
</dbReference>
<dbReference type="PANTHER" id="PTHR46112:SF10">
    <property type="entry name" value="DIPEPTIDASE YKVY-RELATED"/>
    <property type="match status" value="1"/>
</dbReference>
<dbReference type="InterPro" id="IPR029149">
    <property type="entry name" value="Creatin/AminoP/Spt16_N"/>
</dbReference>
<accession>A0A6H2GVW7</accession>
<sequence length="370" mass="40860">MMSQSPYKHRYLRVKEAVKAAGFNKAIFTSPATIYYLTGFFADPHERFMALVAEPGKDGYALFVPALDEESARDAACVELLTAVGDTDRPYELLERHCGAPDARRIGVESSHLSHAGFVRMAAVYPRADFADAGPVIMSLRLYKSADEIERVKTAVALAEQVLRETVSKVRRGVTELELNAEIEYRMRVLGGDRPAFETSVLGGVRSALPHGRSSGYKLQENDFLLIDMGVFKDGYCSDITRTFILGEGSASQLRIYEAVLQANRAGIAAARPGRPLQEVDRAARAAIEEQGFGLYFNHRTGHGMGLEIHEQPSVHGENRELMKQGMLFTVEPGVYIPDLGGVRIEDDIYLGEDGKAQVLTSYPKELTRL</sequence>
<dbReference type="PANTHER" id="PTHR46112">
    <property type="entry name" value="AMINOPEPTIDASE"/>
    <property type="match status" value="1"/>
</dbReference>
<evidence type="ECO:0000259" key="5">
    <source>
        <dbReference type="Pfam" id="PF01321"/>
    </source>
</evidence>
<protein>
    <submittedName>
        <fullName evidence="6">Aminopeptidase P family protein</fullName>
    </submittedName>
</protein>
<dbReference type="GO" id="GO:0008235">
    <property type="term" value="F:metalloexopeptidase activity"/>
    <property type="evidence" value="ECO:0007669"/>
    <property type="project" value="UniProtKB-ARBA"/>
</dbReference>
<dbReference type="AlphaFoldDB" id="A0A6H2GVW7"/>